<feature type="zinc finger region" description="C3H1-type" evidence="5">
    <location>
        <begin position="115"/>
        <end position="142"/>
    </location>
</feature>
<feature type="domain" description="C3H1-type" evidence="8">
    <location>
        <begin position="115"/>
        <end position="142"/>
    </location>
</feature>
<dbReference type="InterPro" id="IPR036855">
    <property type="entry name" value="Znf_CCCH_sf"/>
</dbReference>
<dbReference type="RefSeq" id="XP_002741437.1">
    <property type="nucleotide sequence ID" value="XM_002741391.2"/>
</dbReference>
<dbReference type="Proteomes" id="UP000694865">
    <property type="component" value="Unplaced"/>
</dbReference>
<feature type="region of interest" description="Disordered" evidence="7">
    <location>
        <begin position="1"/>
        <end position="21"/>
    </location>
</feature>
<feature type="domain" description="C3H1-type" evidence="8">
    <location>
        <begin position="21"/>
        <end position="48"/>
    </location>
</feature>
<feature type="region of interest" description="Disordered" evidence="7">
    <location>
        <begin position="154"/>
        <end position="173"/>
    </location>
</feature>
<gene>
    <name evidence="10" type="primary">LOC100367037</name>
</gene>
<dbReference type="Pfam" id="PF14608">
    <property type="entry name" value="zf-CCCH_2"/>
    <property type="match status" value="1"/>
</dbReference>
<evidence type="ECO:0000256" key="2">
    <source>
        <dbReference type="ARBA" id="ARBA00022737"/>
    </source>
</evidence>
<evidence type="ECO:0000313" key="10">
    <source>
        <dbReference type="RefSeq" id="XP_002741437.1"/>
    </source>
</evidence>
<keyword evidence="6" id="KW-0175">Coiled coil</keyword>
<feature type="coiled-coil region" evidence="6">
    <location>
        <begin position="208"/>
        <end position="242"/>
    </location>
</feature>
<feature type="zinc finger region" description="C3H1-type" evidence="5">
    <location>
        <begin position="21"/>
        <end position="48"/>
    </location>
</feature>
<dbReference type="PANTHER" id="PTHR12675">
    <property type="entry name" value="MUSCLEBLIND-LIKE PROTEIN"/>
    <property type="match status" value="1"/>
</dbReference>
<dbReference type="InterPro" id="IPR000571">
    <property type="entry name" value="Znf_CCCH"/>
</dbReference>
<keyword evidence="1 5" id="KW-0479">Metal-binding</keyword>
<evidence type="ECO:0000256" key="5">
    <source>
        <dbReference type="PROSITE-ProRule" id="PRU00723"/>
    </source>
</evidence>
<evidence type="ECO:0000256" key="3">
    <source>
        <dbReference type="ARBA" id="ARBA00022771"/>
    </source>
</evidence>
<sequence>MSTDFTRDTVDSFDDRKGGQKGDDAICRDFLRNVCRRGNNCKYKHPDTSEAEKLGLKQKSHVFCHDFQNKECRRPNCKFIHCTRDEEEYYKSTGDMPARMDRMSPGVPGNDLPSDGDIPVCRDYLKGDCRRGMKCKFRHMSQGDYDFYMRARQRDSLPPPLPPPRSRLDDLYDPRRSFDDYEYDRMRKRSRTELDYGYEFARPRGHDYRELEDECMLLRRRVDELKKQVSDLTATNDVLLDQNARLRAKMRASPTPNERGQVSSYSQVIPSTHGVSQLSSVLTTAQSVLTPEQRQLIAQEMQPLVSIAQAITPAPPITSIAPAMTPVSLSQSLQQPLLSDPNSMVTYPIVSQSMRSMPQSSLSQ</sequence>
<keyword evidence="9" id="KW-1185">Reference proteome</keyword>
<dbReference type="InterPro" id="IPR041367">
    <property type="entry name" value="Znf-CCCH_4"/>
</dbReference>
<name>A0ABM0H0E9_SACKO</name>
<feature type="zinc finger region" description="C3H1-type" evidence="5">
    <location>
        <begin position="58"/>
        <end position="84"/>
    </location>
</feature>
<dbReference type="Gene3D" id="4.10.1000.10">
    <property type="entry name" value="Zinc finger, CCCH-type"/>
    <property type="match status" value="1"/>
</dbReference>
<keyword evidence="3 5" id="KW-0863">Zinc-finger</keyword>
<dbReference type="GeneID" id="100367037"/>
<dbReference type="Gene3D" id="3.30.1370.210">
    <property type="match status" value="1"/>
</dbReference>
<evidence type="ECO:0000313" key="9">
    <source>
        <dbReference type="Proteomes" id="UP000694865"/>
    </source>
</evidence>
<evidence type="ECO:0000256" key="6">
    <source>
        <dbReference type="SAM" id="Coils"/>
    </source>
</evidence>
<reference evidence="10" key="1">
    <citation type="submission" date="2025-08" db="UniProtKB">
        <authorList>
            <consortium name="RefSeq"/>
        </authorList>
    </citation>
    <scope>IDENTIFICATION</scope>
    <source>
        <tissue evidence="10">Testes</tissue>
    </source>
</reference>
<dbReference type="Pfam" id="PF00642">
    <property type="entry name" value="zf-CCCH"/>
    <property type="match status" value="1"/>
</dbReference>
<keyword evidence="2" id="KW-0677">Repeat</keyword>
<evidence type="ECO:0000256" key="7">
    <source>
        <dbReference type="SAM" id="MobiDB-lite"/>
    </source>
</evidence>
<keyword evidence="4 5" id="KW-0862">Zinc</keyword>
<accession>A0ABM0H0E9</accession>
<protein>
    <submittedName>
        <fullName evidence="10">Zinc finger CCCH domain-containing protein 10-like</fullName>
    </submittedName>
</protein>
<proteinExistence type="predicted"/>
<evidence type="ECO:0000256" key="1">
    <source>
        <dbReference type="ARBA" id="ARBA00022723"/>
    </source>
</evidence>
<dbReference type="SUPFAM" id="SSF90229">
    <property type="entry name" value="CCCH zinc finger"/>
    <property type="match status" value="1"/>
</dbReference>
<organism evidence="9 10">
    <name type="scientific">Saccoglossus kowalevskii</name>
    <name type="common">Acorn worm</name>
    <dbReference type="NCBI Taxonomy" id="10224"/>
    <lineage>
        <taxon>Eukaryota</taxon>
        <taxon>Metazoa</taxon>
        <taxon>Hemichordata</taxon>
        <taxon>Enteropneusta</taxon>
        <taxon>Harrimaniidae</taxon>
        <taxon>Saccoglossus</taxon>
    </lineage>
</organism>
<evidence type="ECO:0000259" key="8">
    <source>
        <dbReference type="PROSITE" id="PS50103"/>
    </source>
</evidence>
<dbReference type="PROSITE" id="PS50103">
    <property type="entry name" value="ZF_C3H1"/>
    <property type="match status" value="3"/>
</dbReference>
<dbReference type="SMART" id="SM00356">
    <property type="entry name" value="ZnF_C3H1"/>
    <property type="match status" value="3"/>
</dbReference>
<dbReference type="Pfam" id="PF18044">
    <property type="entry name" value="zf-CCCH_4"/>
    <property type="match status" value="1"/>
</dbReference>
<evidence type="ECO:0000256" key="4">
    <source>
        <dbReference type="ARBA" id="ARBA00022833"/>
    </source>
</evidence>
<dbReference type="PANTHER" id="PTHR12675:SF6">
    <property type="entry name" value="ZINC FINGER CCCH DOMAIN-CONTAINING PROTEIN 10"/>
    <property type="match status" value="1"/>
</dbReference>
<feature type="domain" description="C3H1-type" evidence="8">
    <location>
        <begin position="58"/>
        <end position="84"/>
    </location>
</feature>